<organism evidence="2 3">
    <name type="scientific">Ancylostoma caninum</name>
    <name type="common">Dog hookworm</name>
    <dbReference type="NCBI Taxonomy" id="29170"/>
    <lineage>
        <taxon>Eukaryota</taxon>
        <taxon>Metazoa</taxon>
        <taxon>Ecdysozoa</taxon>
        <taxon>Nematoda</taxon>
        <taxon>Chromadorea</taxon>
        <taxon>Rhabditida</taxon>
        <taxon>Rhabditina</taxon>
        <taxon>Rhabditomorpha</taxon>
        <taxon>Strongyloidea</taxon>
        <taxon>Ancylostomatidae</taxon>
        <taxon>Ancylostomatinae</taxon>
        <taxon>Ancylostoma</taxon>
    </lineage>
</organism>
<evidence type="ECO:0000313" key="3">
    <source>
        <dbReference type="Proteomes" id="UP000252519"/>
    </source>
</evidence>
<dbReference type="Proteomes" id="UP000252519">
    <property type="component" value="Unassembled WGS sequence"/>
</dbReference>
<comment type="caution">
    <text evidence="2">The sequence shown here is derived from an EMBL/GenBank/DDBJ whole genome shotgun (WGS) entry which is preliminary data.</text>
</comment>
<evidence type="ECO:0000313" key="2">
    <source>
        <dbReference type="EMBL" id="RCN36318.1"/>
    </source>
</evidence>
<dbReference type="EMBL" id="JOJR01000568">
    <property type="protein sequence ID" value="RCN36318.1"/>
    <property type="molecule type" value="Genomic_DNA"/>
</dbReference>
<proteinExistence type="predicted"/>
<gene>
    <name evidence="2" type="ORF">ANCCAN_17801</name>
</gene>
<name>A0A368FXV0_ANCCA</name>
<feature type="region of interest" description="Disordered" evidence="1">
    <location>
        <begin position="36"/>
        <end position="60"/>
    </location>
</feature>
<keyword evidence="3" id="KW-1185">Reference proteome</keyword>
<reference evidence="2 3" key="1">
    <citation type="submission" date="2014-10" db="EMBL/GenBank/DDBJ databases">
        <title>Draft genome of the hookworm Ancylostoma caninum.</title>
        <authorList>
            <person name="Mitreva M."/>
        </authorList>
    </citation>
    <scope>NUCLEOTIDE SEQUENCE [LARGE SCALE GENOMIC DNA]</scope>
    <source>
        <strain evidence="2 3">Baltimore</strain>
    </source>
</reference>
<evidence type="ECO:0000256" key="1">
    <source>
        <dbReference type="SAM" id="MobiDB-lite"/>
    </source>
</evidence>
<dbReference type="OrthoDB" id="5871577at2759"/>
<accession>A0A368FXV0</accession>
<dbReference type="AlphaFoldDB" id="A0A368FXV0"/>
<dbReference type="STRING" id="29170.A0A368FXV0"/>
<protein>
    <submittedName>
        <fullName evidence="2">Uncharacterized protein</fullName>
    </submittedName>
</protein>
<sequence length="178" mass="20349">MGAEENNAILMSHDEVVFLPKLDTKSALVLGLHDMFEEPDDDPKEQETEEIRRSPFSLSPDFVNSLKSNNEVKEALEKIKYRVDDVEKYLRPKPLILNPKPQPGYFVPRKLPTRPRKMLPLVVGVDPEEEEDEIRRTDSGNPTGFMHKKSRVLSNLQNNPNIAPLFMDGNLEEILSGR</sequence>